<gene>
    <name evidence="5" type="ORF">BST12_01825</name>
</gene>
<dbReference type="Pfam" id="PF01083">
    <property type="entry name" value="Cutinase"/>
    <property type="match status" value="1"/>
</dbReference>
<dbReference type="EMBL" id="MVHE01000002">
    <property type="protein sequence ID" value="ORA25802.1"/>
    <property type="molecule type" value="Genomic_DNA"/>
</dbReference>
<accession>A0A1X0A720</accession>
<evidence type="ECO:0000256" key="1">
    <source>
        <dbReference type="ARBA" id="ARBA00007534"/>
    </source>
</evidence>
<proteinExistence type="inferred from homology"/>
<dbReference type="OrthoDB" id="3690529at2"/>
<keyword evidence="3" id="KW-0378">Hydrolase</keyword>
<dbReference type="GO" id="GO:0052689">
    <property type="term" value="F:carboxylic ester hydrolase activity"/>
    <property type="evidence" value="ECO:0007669"/>
    <property type="project" value="UniProtKB-KW"/>
</dbReference>
<keyword evidence="2" id="KW-0719">Serine esterase</keyword>
<dbReference type="Proteomes" id="UP000192284">
    <property type="component" value="Unassembled WGS sequence"/>
</dbReference>
<reference evidence="5 6" key="1">
    <citation type="submission" date="2017-02" db="EMBL/GenBank/DDBJ databases">
        <title>The new phylogeny of genus Mycobacterium.</title>
        <authorList>
            <person name="Tortoli E."/>
            <person name="Trovato A."/>
            <person name="Cirillo D.M."/>
        </authorList>
    </citation>
    <scope>NUCLEOTIDE SEQUENCE [LARGE SCALE GENOMIC DNA]</scope>
    <source>
        <strain evidence="5 6">DSM 45057</strain>
    </source>
</reference>
<evidence type="ECO:0000256" key="3">
    <source>
        <dbReference type="ARBA" id="ARBA00022801"/>
    </source>
</evidence>
<keyword evidence="4" id="KW-1015">Disulfide bond</keyword>
<evidence type="ECO:0000313" key="5">
    <source>
        <dbReference type="EMBL" id="ORA25802.1"/>
    </source>
</evidence>
<evidence type="ECO:0000256" key="4">
    <source>
        <dbReference type="ARBA" id="ARBA00023157"/>
    </source>
</evidence>
<sequence length="208" mass="20754">MLSAPAPWAAAVPSPANPSCPDVEVVFARGTGEPAGVGGTGQAFVDSLRSKIGAKSVTVYGVNYPATTDFPTAIDGVNDAGMHIEQTAANCPKTKMVLGGFSQGAAVMGYVTSAAIPDGAPEGAPRPMPADVAEHVAAIALFGTPSAQFINTVGAPPLVIGPLYAAKTVQLCSAGDPVCANGGDWAAHNAYTDNGEVNEAAAFAASRL</sequence>
<dbReference type="SUPFAM" id="SSF53474">
    <property type="entry name" value="alpha/beta-Hydrolases"/>
    <property type="match status" value="1"/>
</dbReference>
<dbReference type="PANTHER" id="PTHR33630:SF9">
    <property type="entry name" value="CUTINASE 4"/>
    <property type="match status" value="1"/>
</dbReference>
<protein>
    <submittedName>
        <fullName evidence="5">Cutinase</fullName>
    </submittedName>
</protein>
<organism evidence="5 6">
    <name type="scientific">Mycobacterium angelicum</name>
    <dbReference type="NCBI Taxonomy" id="470074"/>
    <lineage>
        <taxon>Bacteria</taxon>
        <taxon>Bacillati</taxon>
        <taxon>Actinomycetota</taxon>
        <taxon>Actinomycetes</taxon>
        <taxon>Mycobacteriales</taxon>
        <taxon>Mycobacteriaceae</taxon>
        <taxon>Mycobacterium</taxon>
    </lineage>
</organism>
<evidence type="ECO:0000256" key="2">
    <source>
        <dbReference type="ARBA" id="ARBA00022487"/>
    </source>
</evidence>
<dbReference type="RefSeq" id="WP_083111296.1">
    <property type="nucleotide sequence ID" value="NZ_JACKTS010000014.1"/>
</dbReference>
<dbReference type="PANTHER" id="PTHR33630">
    <property type="entry name" value="CUTINASE RV1984C-RELATED-RELATED"/>
    <property type="match status" value="1"/>
</dbReference>
<name>A0A1X0A720_MYCAN</name>
<dbReference type="InterPro" id="IPR029058">
    <property type="entry name" value="AB_hydrolase_fold"/>
</dbReference>
<comment type="similarity">
    <text evidence="1">Belongs to the cutinase family.</text>
</comment>
<comment type="caution">
    <text evidence="5">The sequence shown here is derived from an EMBL/GenBank/DDBJ whole genome shotgun (WGS) entry which is preliminary data.</text>
</comment>
<evidence type="ECO:0000313" key="6">
    <source>
        <dbReference type="Proteomes" id="UP000192284"/>
    </source>
</evidence>
<dbReference type="AlphaFoldDB" id="A0A1X0A720"/>
<keyword evidence="6" id="KW-1185">Reference proteome</keyword>
<dbReference type="InterPro" id="IPR000675">
    <property type="entry name" value="Cutinase/axe"/>
</dbReference>
<dbReference type="SMART" id="SM01110">
    <property type="entry name" value="Cutinase"/>
    <property type="match status" value="1"/>
</dbReference>
<dbReference type="Gene3D" id="3.40.50.1820">
    <property type="entry name" value="alpha/beta hydrolase"/>
    <property type="match status" value="1"/>
</dbReference>